<comment type="subcellular location">
    <subcellularLocation>
        <location evidence="1">Membrane</location>
        <topology evidence="1">Single-pass membrane protein</topology>
    </subcellularLocation>
</comment>
<name>M7NBN4_9FLAO</name>
<dbReference type="InterPro" id="IPR007452">
    <property type="entry name" value="TamB_C"/>
</dbReference>
<feature type="compositionally biased region" description="Basic and acidic residues" evidence="5">
    <location>
        <begin position="1660"/>
        <end position="1674"/>
    </location>
</feature>
<keyword evidence="8" id="KW-1185">Reference proteome</keyword>
<evidence type="ECO:0000256" key="5">
    <source>
        <dbReference type="SAM" id="MobiDB-lite"/>
    </source>
</evidence>
<dbReference type="eggNOG" id="COG2911">
    <property type="taxonomic scope" value="Bacteria"/>
</dbReference>
<dbReference type="Pfam" id="PF04357">
    <property type="entry name" value="TamB"/>
    <property type="match status" value="1"/>
</dbReference>
<dbReference type="GO" id="GO:0009306">
    <property type="term" value="P:protein secretion"/>
    <property type="evidence" value="ECO:0007669"/>
    <property type="project" value="InterPro"/>
</dbReference>
<gene>
    <name evidence="7" type="ORF">D778_01788</name>
</gene>
<evidence type="ECO:0000259" key="6">
    <source>
        <dbReference type="Pfam" id="PF04357"/>
    </source>
</evidence>
<sequence length="1674" mass="185844">MGILALLFLLILFIRSPWGQDIIVTKAVSFLSNKTHTKVEVEKLFITFDGDIQLDGLYLEDTKGDTLIYSKSLEANMPLWSLIQGNGIGVDALDWKGVRANIVRTDTVQGFNFQFLIDAFASQDTTTVATDTTSSSINLILGHLYFEDFDVVYNDAVTGIESRFKVGELIVDMDETDLESMIFKASELELTHSDITFIQTAVPKTEDSESSTLPTLTVDELTLTKVFANYQNQTDNIAAILDIEELYTEIPKVDLLNQQFEITEFSLKDSSITLKTETEKNAVTEKVEEVSEDIEQDILKFEWPDLQLDLAEIELENNNFSYLVNNETGKKGVFNSNAIVLTNINLQAEDIKLKDKIAHLQLDDASFKEVSGIHLKNLQLSLDATDKQLNISNLKTQLNNNALKGQLQLDYPSLAQFISMPEQSRVALNLSSFVVSLKDLFLIQPNLKENDYLNTLSEKRIRGTLKAHGYLADINLSNMLVNWNDTRVTAKGQIQNMTQPDSLSFQIPEFSVSTKRSDILQFVKEDDLGVSLPENVELAGTATGNLNLMEANTTLTTSQGIAKIEGQFKNDGSLAFDANLTIEEYKLNELLNNETLGALSLRLKAQGKGDNINSLDATLEATVSSFKYNTYQVNNLKLVGDITNGTGNITSNYKDKNLNANLFATVVLDSIAPEITAEINIIGADLQALGLMDRNIKTGMNIYADFKGNGNSFDLATIVDKGVVVYDNKSYLIGDFNALAHVRKDTTSVSLNNKMVQLQLESNADPQTWLSSIKQHVLSYFYRDEKVSDSISNPINLKLRGKISQAPILNDVFLVNVKDLDTIDISVDFEEAERKLKANITAPKINYNGYELDSLAFSMDTDVDKFNFNLGFNNIQAGPLNIQKTVISGNQTNNELTLDFLAYHDTEILAQISSKITGSREELRYHVVPGNLILSKSAWTIPDSNEILIYDKKLVFNNFKMTKGNQVIEITDAFPETPKDHVAIDFKNFNLSGFLSYLNPDDTLASGNLNGHFILEEPFEDTGIVADLDVQSLRVMDVDLGVFKVDATSLGNDSYDFDASLKEGEVDFDFHGDYVASQSGARLDLDLDINQFNMKALTGFSQGEITETAGSFSGNFKLYGTTKEPKYEGTLKFEDANFKIAMFNSAFTLQDETLNIDNSGLSMDQFVIRDANSNTFEMSGKIGTKSFINPTFNLEVSANDFQVINATKDDNDFLYGQASFDGTATITGDLQIPKVNMDMTVSSDTDITYVLPSATVNVEERDGVVIFVNREHPDAILTRTQEKTATIKGFDISALLKIGKKATVTIIIDEETGDNFKVSGEGDFNMTMNPNGNLKLSGVYEVLDGHYELNLYKLVNRKFKLVPGSLVTWSGDPFDAKLDVKALYEVEASASSLMAPVYSGDDPAVKGKFRQVLPFYVYLNIDGQLMEPEIAFNLDMPEEEQGAVGGQVYGRIQQLNNQEDELNKQVFSLLVLNRFYPDPGSDGSAGGVASIARDNLNDAVADQLNVFTDKLLGNSGFELDFGINSYTDYQGTSPQQRTQLDIAAQQKLFDDRLIVRVGSEVDIEGSSSTGEETPIIGNVSIEYLLTESGRYRLKGFSRNEFENVIDGQTVVSGIALIFTQEFNKYSELWDALFKAQTEQEKKLKAEKEAANKAAEKKRKEKEAATNKSMEQKKN</sequence>
<organism evidence="7 8">
    <name type="scientific">Xanthomarina gelatinilytica</name>
    <dbReference type="NCBI Taxonomy" id="1137281"/>
    <lineage>
        <taxon>Bacteria</taxon>
        <taxon>Pseudomonadati</taxon>
        <taxon>Bacteroidota</taxon>
        <taxon>Flavobacteriia</taxon>
        <taxon>Flavobacteriales</taxon>
        <taxon>Flavobacteriaceae</taxon>
        <taxon>Xanthomarina</taxon>
    </lineage>
</organism>
<reference evidence="7 8" key="1">
    <citation type="submission" date="2012-12" db="EMBL/GenBank/DDBJ databases">
        <title>Genome assembly of Formosa sp. AK20.</title>
        <authorList>
            <person name="Kumar R."/>
            <person name="Khatri I."/>
            <person name="Vaidya B."/>
            <person name="Subramanian S."/>
            <person name="Pinnaka A."/>
        </authorList>
    </citation>
    <scope>NUCLEOTIDE SEQUENCE [LARGE SCALE GENOMIC DNA]</scope>
    <source>
        <strain evidence="7 8">AK20</strain>
    </source>
</reference>
<protein>
    <recommendedName>
        <fullName evidence="6">Translocation and assembly module TamB C-terminal domain-containing protein</fullName>
    </recommendedName>
</protein>
<feature type="region of interest" description="Disordered" evidence="5">
    <location>
        <begin position="1644"/>
        <end position="1674"/>
    </location>
</feature>
<comment type="caution">
    <text evidence="7">The sequence shown here is derived from an EMBL/GenBank/DDBJ whole genome shotgun (WGS) entry which is preliminary data.</text>
</comment>
<evidence type="ECO:0000313" key="7">
    <source>
        <dbReference type="EMBL" id="EMQ95898.1"/>
    </source>
</evidence>
<proteinExistence type="predicted"/>
<dbReference type="GeneID" id="98640321"/>
<feature type="domain" description="Translocation and assembly module TamB C-terminal" evidence="6">
    <location>
        <begin position="1168"/>
        <end position="1622"/>
    </location>
</feature>
<feature type="compositionally biased region" description="Basic and acidic residues" evidence="5">
    <location>
        <begin position="1644"/>
        <end position="1654"/>
    </location>
</feature>
<evidence type="ECO:0000256" key="2">
    <source>
        <dbReference type="ARBA" id="ARBA00022692"/>
    </source>
</evidence>
<dbReference type="RefSeq" id="WP_007647188.1">
    <property type="nucleotide sequence ID" value="NZ_ANLA01000004.1"/>
</dbReference>
<dbReference type="Proteomes" id="UP000012024">
    <property type="component" value="Unassembled WGS sequence"/>
</dbReference>
<evidence type="ECO:0000256" key="3">
    <source>
        <dbReference type="ARBA" id="ARBA00022989"/>
    </source>
</evidence>
<dbReference type="GO" id="GO:0005886">
    <property type="term" value="C:plasma membrane"/>
    <property type="evidence" value="ECO:0007669"/>
    <property type="project" value="InterPro"/>
</dbReference>
<dbReference type="PATRIC" id="fig|1137281.3.peg.388"/>
<evidence type="ECO:0000313" key="8">
    <source>
        <dbReference type="Proteomes" id="UP000012024"/>
    </source>
</evidence>
<keyword evidence="4" id="KW-0472">Membrane</keyword>
<accession>M7NBN4</accession>
<evidence type="ECO:0000256" key="1">
    <source>
        <dbReference type="ARBA" id="ARBA00004167"/>
    </source>
</evidence>
<keyword evidence="2" id="KW-0812">Transmembrane</keyword>
<dbReference type="EMBL" id="ANLA01000004">
    <property type="protein sequence ID" value="EMQ95898.1"/>
    <property type="molecule type" value="Genomic_DNA"/>
</dbReference>
<evidence type="ECO:0000256" key="4">
    <source>
        <dbReference type="ARBA" id="ARBA00023136"/>
    </source>
</evidence>
<keyword evidence="3" id="KW-1133">Transmembrane helix</keyword>